<name>A0ABN8DN86_9VIBR</name>
<dbReference type="CDD" id="cd06170">
    <property type="entry name" value="LuxR_C_like"/>
    <property type="match status" value="1"/>
</dbReference>
<dbReference type="InterPro" id="IPR016032">
    <property type="entry name" value="Sig_transdc_resp-reg_C-effctor"/>
</dbReference>
<evidence type="ECO:0000313" key="7">
    <source>
        <dbReference type="Proteomes" id="UP000838160"/>
    </source>
</evidence>
<dbReference type="InterPro" id="IPR058245">
    <property type="entry name" value="NreC/VraR/RcsB-like_REC"/>
</dbReference>
<dbReference type="PROSITE" id="PS00622">
    <property type="entry name" value="HTH_LUXR_1"/>
    <property type="match status" value="1"/>
</dbReference>
<dbReference type="EMBL" id="CAKLCM010000003">
    <property type="protein sequence ID" value="CAH0529983.1"/>
    <property type="molecule type" value="Genomic_DNA"/>
</dbReference>
<evidence type="ECO:0000259" key="5">
    <source>
        <dbReference type="PROSITE" id="PS50110"/>
    </source>
</evidence>
<dbReference type="Proteomes" id="UP000838160">
    <property type="component" value="Unassembled WGS sequence"/>
</dbReference>
<dbReference type="Pfam" id="PF00196">
    <property type="entry name" value="GerE"/>
    <property type="match status" value="1"/>
</dbReference>
<sequence>MANKTYLLIDHQPLFSDAVEQLINDNFQPKEIIKCDDATTAYQWLRDGAVDVLILDIELKEGNGIELVKRVRKAGFAGLILFISSQSYETYSSLAKSVGAQGYVSKTELQSTIIKALKAVELGYSFFKTSVTTDLPEVKLSKRELSVLNYLSQGYSNKDISQFLYLSEKTISTYKTRLLKKYKANSLVHLLNSAAAHNSITSDMSEIAIQPF</sequence>
<evidence type="ECO:0000256" key="2">
    <source>
        <dbReference type="ARBA" id="ARBA00023125"/>
    </source>
</evidence>
<dbReference type="SMART" id="SM00448">
    <property type="entry name" value="REC"/>
    <property type="match status" value="1"/>
</dbReference>
<keyword evidence="7" id="KW-1185">Reference proteome</keyword>
<evidence type="ECO:0000259" key="4">
    <source>
        <dbReference type="PROSITE" id="PS50043"/>
    </source>
</evidence>
<dbReference type="PROSITE" id="PS50110">
    <property type="entry name" value="RESPONSE_REGULATORY"/>
    <property type="match status" value="1"/>
</dbReference>
<gene>
    <name evidence="6" type="primary">bvgA_1</name>
    <name evidence="6" type="ORF">VHP8226_03709</name>
</gene>
<dbReference type="CDD" id="cd17535">
    <property type="entry name" value="REC_NarL-like"/>
    <property type="match status" value="1"/>
</dbReference>
<dbReference type="InterPro" id="IPR001789">
    <property type="entry name" value="Sig_transdc_resp-reg_receiver"/>
</dbReference>
<feature type="modified residue" description="4-aspartylphosphate" evidence="3">
    <location>
        <position position="56"/>
    </location>
</feature>
<feature type="domain" description="Response regulatory" evidence="5">
    <location>
        <begin position="5"/>
        <end position="121"/>
    </location>
</feature>
<keyword evidence="2" id="KW-0238">DNA-binding</keyword>
<dbReference type="PANTHER" id="PTHR45566">
    <property type="entry name" value="HTH-TYPE TRANSCRIPTIONAL REGULATOR YHJB-RELATED"/>
    <property type="match status" value="1"/>
</dbReference>
<feature type="domain" description="HTH luxR-type" evidence="4">
    <location>
        <begin position="133"/>
        <end position="198"/>
    </location>
</feature>
<accession>A0ABN8DN86</accession>
<dbReference type="PRINTS" id="PR00038">
    <property type="entry name" value="HTHLUXR"/>
</dbReference>
<dbReference type="PANTHER" id="PTHR45566:SF2">
    <property type="entry name" value="NARL SUBFAMILY"/>
    <property type="match status" value="1"/>
</dbReference>
<dbReference type="InterPro" id="IPR000792">
    <property type="entry name" value="Tscrpt_reg_LuxR_C"/>
</dbReference>
<keyword evidence="1 3" id="KW-0597">Phosphoprotein</keyword>
<comment type="caution">
    <text evidence="6">The sequence shown here is derived from an EMBL/GenBank/DDBJ whole genome shotgun (WGS) entry which is preliminary data.</text>
</comment>
<evidence type="ECO:0000256" key="1">
    <source>
        <dbReference type="ARBA" id="ARBA00022553"/>
    </source>
</evidence>
<dbReference type="Gene3D" id="3.40.50.2300">
    <property type="match status" value="1"/>
</dbReference>
<evidence type="ECO:0000313" key="6">
    <source>
        <dbReference type="EMBL" id="CAH0529983.1"/>
    </source>
</evidence>
<organism evidence="6 7">
    <name type="scientific">Vibrio hippocampi</name>
    <dbReference type="NCBI Taxonomy" id="654686"/>
    <lineage>
        <taxon>Bacteria</taxon>
        <taxon>Pseudomonadati</taxon>
        <taxon>Pseudomonadota</taxon>
        <taxon>Gammaproteobacteria</taxon>
        <taxon>Vibrionales</taxon>
        <taxon>Vibrionaceae</taxon>
        <taxon>Vibrio</taxon>
    </lineage>
</organism>
<dbReference type="InterPro" id="IPR011006">
    <property type="entry name" value="CheY-like_superfamily"/>
</dbReference>
<dbReference type="Pfam" id="PF00072">
    <property type="entry name" value="Response_reg"/>
    <property type="match status" value="1"/>
</dbReference>
<dbReference type="InterPro" id="IPR051015">
    <property type="entry name" value="EvgA-like"/>
</dbReference>
<dbReference type="SUPFAM" id="SSF46894">
    <property type="entry name" value="C-terminal effector domain of the bipartite response regulators"/>
    <property type="match status" value="1"/>
</dbReference>
<dbReference type="PROSITE" id="PS50043">
    <property type="entry name" value="HTH_LUXR_2"/>
    <property type="match status" value="1"/>
</dbReference>
<reference evidence="6" key="1">
    <citation type="submission" date="2021-12" db="EMBL/GenBank/DDBJ databases">
        <authorList>
            <person name="Rodrigo-Torres L."/>
            <person name="Arahal R. D."/>
            <person name="Lucena T."/>
        </authorList>
    </citation>
    <scope>NUCLEOTIDE SEQUENCE</scope>
    <source>
        <strain evidence="6">CECT 8226</strain>
    </source>
</reference>
<proteinExistence type="predicted"/>
<protein>
    <submittedName>
        <fullName evidence="6">Virulence factors putative positive transcription regulator BvgA</fullName>
    </submittedName>
</protein>
<dbReference type="SUPFAM" id="SSF52172">
    <property type="entry name" value="CheY-like"/>
    <property type="match status" value="1"/>
</dbReference>
<dbReference type="SMART" id="SM00421">
    <property type="entry name" value="HTH_LUXR"/>
    <property type="match status" value="1"/>
</dbReference>
<evidence type="ECO:0000256" key="3">
    <source>
        <dbReference type="PROSITE-ProRule" id="PRU00169"/>
    </source>
</evidence>
<dbReference type="RefSeq" id="WP_237486506.1">
    <property type="nucleotide sequence ID" value="NZ_CAKLCM010000003.1"/>
</dbReference>